<evidence type="ECO:0000256" key="3">
    <source>
        <dbReference type="ARBA" id="ARBA00022692"/>
    </source>
</evidence>
<keyword evidence="2 12" id="KW-0138">CF(0)</keyword>
<keyword evidence="7 12" id="KW-0793">Thylakoid</keyword>
<dbReference type="InterPro" id="IPR028987">
    <property type="entry name" value="ATP_synth_B-like_membr_sf"/>
</dbReference>
<comment type="function">
    <text evidence="12">Component of the F(0) channel, it forms part of the peripheral stalk, linking F(1) to F(0).</text>
</comment>
<keyword evidence="14" id="KW-0175">Coiled coil</keyword>
<feature type="transmembrane region" description="Helical" evidence="12">
    <location>
        <begin position="34"/>
        <end position="54"/>
    </location>
</feature>
<dbReference type="CDD" id="cd06503">
    <property type="entry name" value="ATP-synt_Fo_b"/>
    <property type="match status" value="1"/>
</dbReference>
<evidence type="ECO:0000256" key="7">
    <source>
        <dbReference type="ARBA" id="ARBA00023078"/>
    </source>
</evidence>
<keyword evidence="8 12" id="KW-0472">Membrane</keyword>
<evidence type="ECO:0000256" key="1">
    <source>
        <dbReference type="ARBA" id="ARBA00022448"/>
    </source>
</evidence>
<dbReference type="Pfam" id="PF00430">
    <property type="entry name" value="ATP-synt_B"/>
    <property type="match status" value="1"/>
</dbReference>
<protein>
    <recommendedName>
        <fullName evidence="12">ATP synthase subunit b</fullName>
    </recommendedName>
    <alternativeName>
        <fullName evidence="12">ATP synthase F(0) sector subunit b</fullName>
    </alternativeName>
    <alternativeName>
        <fullName evidence="12">ATPase subunit I</fullName>
    </alternativeName>
    <alternativeName>
        <fullName evidence="12">F-type ATPase subunit b</fullName>
        <shortName evidence="12">F-ATPase subunit b</shortName>
    </alternativeName>
</protein>
<gene>
    <name evidence="15" type="primary">atpF_1</name>
    <name evidence="12" type="synonym">atpF</name>
    <name evidence="15" type="ORF">C1752_00859</name>
</gene>
<evidence type="ECO:0000313" key="16">
    <source>
        <dbReference type="Proteomes" id="UP000248857"/>
    </source>
</evidence>
<dbReference type="Proteomes" id="UP000248857">
    <property type="component" value="Unassembled WGS sequence"/>
</dbReference>
<evidence type="ECO:0000313" key="15">
    <source>
        <dbReference type="EMBL" id="PZD74807.1"/>
    </source>
</evidence>
<name>A0A2W1K4U8_9CYAN</name>
<dbReference type="GO" id="GO:0045259">
    <property type="term" value="C:proton-transporting ATP synthase complex"/>
    <property type="evidence" value="ECO:0007669"/>
    <property type="project" value="UniProtKB-KW"/>
</dbReference>
<reference evidence="15 16" key="1">
    <citation type="journal article" date="2018" name="Sci. Rep.">
        <title>A novel species of the marine cyanobacterium Acaryochloris with a unique pigment content and lifestyle.</title>
        <authorList>
            <person name="Partensky F."/>
            <person name="Six C."/>
            <person name="Ratin M."/>
            <person name="Garczarek L."/>
            <person name="Vaulot D."/>
            <person name="Probert I."/>
            <person name="Calteau A."/>
            <person name="Gourvil P."/>
            <person name="Marie D."/>
            <person name="Grebert T."/>
            <person name="Bouchier C."/>
            <person name="Le Panse S."/>
            <person name="Gachenot M."/>
            <person name="Rodriguez F."/>
            <person name="Garrido J.L."/>
        </authorList>
    </citation>
    <scope>NUCLEOTIDE SEQUENCE [LARGE SCALE GENOMIC DNA]</scope>
    <source>
        <strain evidence="15 16">RCC1774</strain>
    </source>
</reference>
<comment type="function">
    <text evidence="10 12">F(1)F(0) ATP synthase produces ATP from ADP in the presence of a proton or sodium gradient. F-type ATPases consist of two structural domains, F(1) containing the extramembraneous catalytic core and F(0) containing the membrane proton channel, linked together by a central stalk and a peripheral stalk. During catalysis, ATP synthesis in the catalytic domain of F(1) is coupled via a rotary mechanism of the central stalk subunits to proton translocation.</text>
</comment>
<dbReference type="PANTHER" id="PTHR34264">
    <property type="entry name" value="ATP SYNTHASE SUBUNIT B, CHLOROPLASTIC"/>
    <property type="match status" value="1"/>
</dbReference>
<keyword evidence="3 12" id="KW-0812">Transmembrane</keyword>
<dbReference type="NCBIfam" id="NF005606">
    <property type="entry name" value="PRK07352.1"/>
    <property type="match status" value="1"/>
</dbReference>
<keyword evidence="1 12" id="KW-0813">Transport</keyword>
<dbReference type="OrthoDB" id="461217at2"/>
<dbReference type="GO" id="GO:0012505">
    <property type="term" value="C:endomembrane system"/>
    <property type="evidence" value="ECO:0007669"/>
    <property type="project" value="UniProtKB-SubCell"/>
</dbReference>
<evidence type="ECO:0000256" key="5">
    <source>
        <dbReference type="ARBA" id="ARBA00022989"/>
    </source>
</evidence>
<evidence type="ECO:0000256" key="8">
    <source>
        <dbReference type="ARBA" id="ARBA00023136"/>
    </source>
</evidence>
<accession>A0A2W1K4U8</accession>
<evidence type="ECO:0000256" key="14">
    <source>
        <dbReference type="SAM" id="Coils"/>
    </source>
</evidence>
<evidence type="ECO:0000256" key="2">
    <source>
        <dbReference type="ARBA" id="ARBA00022547"/>
    </source>
</evidence>
<dbReference type="EMBL" id="PQWO01000002">
    <property type="protein sequence ID" value="PZD74807.1"/>
    <property type="molecule type" value="Genomic_DNA"/>
</dbReference>
<comment type="similarity">
    <text evidence="12 13">Belongs to the ATPase B chain family.</text>
</comment>
<evidence type="ECO:0000256" key="10">
    <source>
        <dbReference type="ARBA" id="ARBA00025198"/>
    </source>
</evidence>
<dbReference type="GO" id="GO:0046933">
    <property type="term" value="F:proton-transporting ATP synthase activity, rotational mechanism"/>
    <property type="evidence" value="ECO:0007669"/>
    <property type="project" value="UniProtKB-UniRule"/>
</dbReference>
<evidence type="ECO:0000256" key="11">
    <source>
        <dbReference type="ARBA" id="ARBA00037847"/>
    </source>
</evidence>
<keyword evidence="9 12" id="KW-0066">ATP synthesis</keyword>
<comment type="subcellular location">
    <subcellularLocation>
        <location evidence="12">Cellular thylakoid membrane</location>
        <topology evidence="12">Single-pass membrane protein</topology>
    </subcellularLocation>
    <subcellularLocation>
        <location evidence="11">Endomembrane system</location>
        <topology evidence="11">Single-pass membrane protein</topology>
    </subcellularLocation>
</comment>
<dbReference type="PANTHER" id="PTHR34264:SF3">
    <property type="entry name" value="ATP SYNTHASE SUBUNIT B, CHLOROPLASTIC"/>
    <property type="match status" value="1"/>
</dbReference>
<organism evidence="15 16">
    <name type="scientific">Acaryochloris thomasi RCC1774</name>
    <dbReference type="NCBI Taxonomy" id="1764569"/>
    <lineage>
        <taxon>Bacteria</taxon>
        <taxon>Bacillati</taxon>
        <taxon>Cyanobacteriota</taxon>
        <taxon>Cyanophyceae</taxon>
        <taxon>Acaryochloridales</taxon>
        <taxon>Acaryochloridaceae</taxon>
        <taxon>Acaryochloris</taxon>
        <taxon>Acaryochloris thomasi</taxon>
    </lineage>
</organism>
<dbReference type="HAMAP" id="MF_01398">
    <property type="entry name" value="ATP_synth_b_bprime"/>
    <property type="match status" value="1"/>
</dbReference>
<keyword evidence="5 12" id="KW-1133">Transmembrane helix</keyword>
<proteinExistence type="inferred from homology"/>
<keyword evidence="16" id="KW-1185">Reference proteome</keyword>
<dbReference type="InterPro" id="IPR005864">
    <property type="entry name" value="ATP_synth_F0_bsu_bac"/>
</dbReference>
<keyword evidence="6 12" id="KW-0406">Ion transport</keyword>
<comment type="caution">
    <text evidence="15">The sequence shown here is derived from an EMBL/GenBank/DDBJ whole genome shotgun (WGS) entry which is preliminary data.</text>
</comment>
<evidence type="ECO:0000256" key="9">
    <source>
        <dbReference type="ARBA" id="ARBA00023310"/>
    </source>
</evidence>
<dbReference type="GO" id="GO:0031676">
    <property type="term" value="C:plasma membrane-derived thylakoid membrane"/>
    <property type="evidence" value="ECO:0007669"/>
    <property type="project" value="UniProtKB-SubCell"/>
</dbReference>
<keyword evidence="4 12" id="KW-0375">Hydrogen ion transport</keyword>
<dbReference type="NCBIfam" id="TIGR01144">
    <property type="entry name" value="ATP_synt_b"/>
    <property type="match status" value="1"/>
</dbReference>
<feature type="coiled-coil region" evidence="14">
    <location>
        <begin position="58"/>
        <end position="106"/>
    </location>
</feature>
<dbReference type="RefSeq" id="WP_110984831.1">
    <property type="nucleotide sequence ID" value="NZ_CAWNWM010000002.1"/>
</dbReference>
<dbReference type="InterPro" id="IPR002146">
    <property type="entry name" value="ATP_synth_b/b'su_bac/chlpt"/>
</dbReference>
<comment type="subunit">
    <text evidence="12">F-type ATPases have 2 components, F(1) - the catalytic core - and F(0) - the membrane proton channel. F(1) has five subunits: alpha(3), beta(3), gamma(1), delta(1), epsilon(1). F(0) has four main subunits: a(1), b(1), b'(1) and c(10-14). The alpha and beta chains form an alternating ring which encloses part of the gamma chain. F(1) is attached to F(0) by a central stalk formed by the gamma and epsilon chains, while a peripheral stalk is formed by the delta, b and b' chains.</text>
</comment>
<evidence type="ECO:0000256" key="12">
    <source>
        <dbReference type="HAMAP-Rule" id="MF_01398"/>
    </source>
</evidence>
<evidence type="ECO:0000256" key="13">
    <source>
        <dbReference type="RuleBase" id="RU003848"/>
    </source>
</evidence>
<sequence length="182" mass="19567">MGMLNGLAGAAGIRLAEAEGFGLNLDILETNVINLAIVVALVVYFGRGFLGGILEKRKDAIASEIKEAEERQKKASAQLAQEKEKLAQAQEEAKRILANAAESAKTTKEQILAQGKQEIERMKASASQDTTSSEERAMAELRQRVAELALKKVEGELESRLGNDSDAQSKLIDRSISLLGGS</sequence>
<dbReference type="AlphaFoldDB" id="A0A2W1K4U8"/>
<dbReference type="SUPFAM" id="SSF81573">
    <property type="entry name" value="F1F0 ATP synthase subunit B, membrane domain"/>
    <property type="match status" value="1"/>
</dbReference>
<evidence type="ECO:0000256" key="6">
    <source>
        <dbReference type="ARBA" id="ARBA00023065"/>
    </source>
</evidence>
<evidence type="ECO:0000256" key="4">
    <source>
        <dbReference type="ARBA" id="ARBA00022781"/>
    </source>
</evidence>